<evidence type="ECO:0000256" key="1">
    <source>
        <dbReference type="ARBA" id="ARBA00038158"/>
    </source>
</evidence>
<evidence type="ECO:0000313" key="5">
    <source>
        <dbReference type="Proteomes" id="UP000838763"/>
    </source>
</evidence>
<feature type="region of interest" description="Disordered" evidence="2">
    <location>
        <begin position="1"/>
        <end position="31"/>
    </location>
</feature>
<gene>
    <name evidence="4" type="ORF">PPNO1_LOCUS3733</name>
</gene>
<dbReference type="EMBL" id="CALLCH030000010">
    <property type="protein sequence ID" value="CAI4213998.1"/>
    <property type="molecule type" value="Genomic_DNA"/>
</dbReference>
<comment type="caution">
    <text evidence="4">The sequence shown here is derived from an EMBL/GenBank/DDBJ whole genome shotgun (WGS) entry which is preliminary data.</text>
</comment>
<evidence type="ECO:0000313" key="4">
    <source>
        <dbReference type="EMBL" id="CAI4213998.1"/>
    </source>
</evidence>
<proteinExistence type="inferred from homology"/>
<reference evidence="4" key="1">
    <citation type="submission" date="2022-11" db="EMBL/GenBank/DDBJ databases">
        <authorList>
            <person name="Scott C."/>
            <person name="Bruce N."/>
        </authorList>
    </citation>
    <scope>NUCLEOTIDE SEQUENCE</scope>
</reference>
<dbReference type="PANTHER" id="PTHR43591">
    <property type="entry name" value="METHYLTRANSFERASE"/>
    <property type="match status" value="1"/>
</dbReference>
<dbReference type="Proteomes" id="UP000838763">
    <property type="component" value="Unassembled WGS sequence"/>
</dbReference>
<keyword evidence="5" id="KW-1185">Reference proteome</keyword>
<dbReference type="Gene3D" id="3.40.50.150">
    <property type="entry name" value="Vaccinia Virus protein VP39"/>
    <property type="match status" value="1"/>
</dbReference>
<dbReference type="SUPFAM" id="SSF53335">
    <property type="entry name" value="S-adenosyl-L-methionine-dependent methyltransferases"/>
    <property type="match status" value="1"/>
</dbReference>
<feature type="region of interest" description="Disordered" evidence="2">
    <location>
        <begin position="147"/>
        <end position="172"/>
    </location>
</feature>
<accession>A0A9P1H113</accession>
<dbReference type="InterPro" id="IPR029063">
    <property type="entry name" value="SAM-dependent_MTases_sf"/>
</dbReference>
<dbReference type="Pfam" id="PF13649">
    <property type="entry name" value="Methyltransf_25"/>
    <property type="match status" value="1"/>
</dbReference>
<dbReference type="AlphaFoldDB" id="A0A9P1H113"/>
<dbReference type="OrthoDB" id="184880at2759"/>
<sequence length="324" mass="35687">MASPSATTPAAHATGSPPAAAPGSNASSPKNIIDVVEQIEADNDADSTYASSTLTDTTSLRSSALSYNWEHGRRYHSEDSGAKYWGPNDERQQEAEDLHNEMHKQIRAGGLYYAPLDKPQHVLDVGCGTGAWAMDFADANPSAEVIGLDLSPSSPPGSRPTADSRRARTHQARRLDRASRILQRHPLRRQHHAPGSAIERWTDLWLQVGSKIGVTFQAAEESYDAITAAGFVNVEQRILKVPLGPWAKDKQYKNWGQWYLAFILQGIEGFAVRSFTEVLGWSIEEAHLFLAEMRKNLQDPSIHAYSELRIVYGQKAIEPSTSSP</sequence>
<name>A0A9P1H113_9PEZI</name>
<feature type="compositionally biased region" description="Low complexity" evidence="2">
    <location>
        <begin position="1"/>
        <end position="29"/>
    </location>
</feature>
<comment type="similarity">
    <text evidence="1">Belongs to the methyltransferase superfamily. LaeA methyltransferase family.</text>
</comment>
<evidence type="ECO:0000256" key="2">
    <source>
        <dbReference type="SAM" id="MobiDB-lite"/>
    </source>
</evidence>
<dbReference type="CDD" id="cd02440">
    <property type="entry name" value="AdoMet_MTases"/>
    <property type="match status" value="1"/>
</dbReference>
<feature type="domain" description="Methyltransferase" evidence="3">
    <location>
        <begin position="122"/>
        <end position="162"/>
    </location>
</feature>
<evidence type="ECO:0000259" key="3">
    <source>
        <dbReference type="Pfam" id="PF13649"/>
    </source>
</evidence>
<dbReference type="InterPro" id="IPR041698">
    <property type="entry name" value="Methyltransf_25"/>
</dbReference>
<organism evidence="4 5">
    <name type="scientific">Parascedosporium putredinis</name>
    <dbReference type="NCBI Taxonomy" id="1442378"/>
    <lineage>
        <taxon>Eukaryota</taxon>
        <taxon>Fungi</taxon>
        <taxon>Dikarya</taxon>
        <taxon>Ascomycota</taxon>
        <taxon>Pezizomycotina</taxon>
        <taxon>Sordariomycetes</taxon>
        <taxon>Hypocreomycetidae</taxon>
        <taxon>Microascales</taxon>
        <taxon>Microascaceae</taxon>
        <taxon>Parascedosporium</taxon>
    </lineage>
</organism>
<dbReference type="PANTHER" id="PTHR43591:SF24">
    <property type="entry name" value="2-METHOXY-6-POLYPRENYL-1,4-BENZOQUINOL METHYLASE, MITOCHONDRIAL"/>
    <property type="match status" value="1"/>
</dbReference>
<protein>
    <recommendedName>
        <fullName evidence="3">Methyltransferase domain-containing protein</fullName>
    </recommendedName>
</protein>
<dbReference type="GO" id="GO:0008168">
    <property type="term" value="F:methyltransferase activity"/>
    <property type="evidence" value="ECO:0007669"/>
    <property type="project" value="TreeGrafter"/>
</dbReference>